<dbReference type="EMBL" id="DACSEO010000162">
    <property type="protein sequence ID" value="HAT1685223.1"/>
    <property type="molecule type" value="Genomic_DNA"/>
</dbReference>
<feature type="chain" id="PRO_5042851170" evidence="1">
    <location>
        <begin position="24"/>
        <end position="270"/>
    </location>
</feature>
<evidence type="ECO:0000259" key="2">
    <source>
        <dbReference type="PROSITE" id="PS51352"/>
    </source>
</evidence>
<dbReference type="InterPro" id="IPR013766">
    <property type="entry name" value="Thioredoxin_domain"/>
</dbReference>
<gene>
    <name evidence="3" type="ORF">I8Y21_006061</name>
</gene>
<dbReference type="SUPFAM" id="SSF52833">
    <property type="entry name" value="Thioredoxin-like"/>
    <property type="match status" value="1"/>
</dbReference>
<dbReference type="Proteomes" id="UP000856143">
    <property type="component" value="Unassembled WGS sequence"/>
</dbReference>
<evidence type="ECO:0000313" key="3">
    <source>
        <dbReference type="EMBL" id="HAT1685223.1"/>
    </source>
</evidence>
<reference evidence="3" key="2">
    <citation type="submission" date="2020-11" db="EMBL/GenBank/DDBJ databases">
        <authorList>
            <consortium name="NCBI Pathogen Detection Project"/>
        </authorList>
    </citation>
    <scope>NUCLEOTIDE SEQUENCE</scope>
    <source>
        <strain evidence="3">R404</strain>
    </source>
</reference>
<dbReference type="InterPro" id="IPR012336">
    <property type="entry name" value="Thioredoxin-like_fold"/>
</dbReference>
<accession>A0AAN5LFY0</accession>
<feature type="signal peptide" evidence="1">
    <location>
        <begin position="1"/>
        <end position="23"/>
    </location>
</feature>
<feature type="domain" description="Thioredoxin" evidence="2">
    <location>
        <begin position="41"/>
        <end position="201"/>
    </location>
</feature>
<dbReference type="InterPro" id="IPR036249">
    <property type="entry name" value="Thioredoxin-like_sf"/>
</dbReference>
<protein>
    <submittedName>
        <fullName evidence="3">Thioredoxin domain-containing protein</fullName>
    </submittedName>
</protein>
<evidence type="ECO:0000256" key="1">
    <source>
        <dbReference type="SAM" id="SignalP"/>
    </source>
</evidence>
<keyword evidence="1" id="KW-0732">Signal</keyword>
<dbReference type="AlphaFoldDB" id="A0AAN5LFY0"/>
<dbReference type="Pfam" id="PF13462">
    <property type="entry name" value="Thioredoxin_4"/>
    <property type="match status" value="1"/>
</dbReference>
<comment type="caution">
    <text evidence="3">The sequence shown here is derived from an EMBL/GenBank/DDBJ whole genome shotgun (WGS) entry which is preliminary data.</text>
</comment>
<dbReference type="PROSITE" id="PS51352">
    <property type="entry name" value="THIOREDOXIN_2"/>
    <property type="match status" value="1"/>
</dbReference>
<name>A0AAN5LFY0_KLEOX</name>
<dbReference type="InterPro" id="IPR041205">
    <property type="entry name" value="ScsC_N"/>
</dbReference>
<reference evidence="3" key="1">
    <citation type="journal article" date="2018" name="Genome Biol.">
        <title>SKESA: strategic k-mer extension for scrupulous assemblies.</title>
        <authorList>
            <person name="Souvorov A."/>
            <person name="Agarwala R."/>
            <person name="Lipman D.J."/>
        </authorList>
    </citation>
    <scope>NUCLEOTIDE SEQUENCE</scope>
    <source>
        <strain evidence="3">R404</strain>
    </source>
</reference>
<dbReference type="Pfam" id="PF18312">
    <property type="entry name" value="ScsC_N"/>
    <property type="match status" value="1"/>
</dbReference>
<sequence length="270" mass="28420">MTVSKTSLFALATLAFLSLPALADGKASTVAGAGFTPAQEARIGQVAADYLLAHPDILLQVSQKLQAQQQEKQQKALTAAVLANQDALVKDRENPSYGPAEAKVVLVEFFDYQCVVCSHEAPALEAVMKSRPQVRYVFRSWPIFAQRWENSLKAAERGQDIWQAAGAEAWLAWHHGIFATGHNEGALTGEDISRAAAAALKGRKIQGGEADARTVLDGNNRLAQALGLQGTPALIVMPVSGATAENTTVIAGGAGKPVLLAAIDKASGKA</sequence>
<proteinExistence type="predicted"/>
<dbReference type="Gene3D" id="3.40.30.10">
    <property type="entry name" value="Glutaredoxin"/>
    <property type="match status" value="1"/>
</dbReference>
<organism evidence="3 4">
    <name type="scientific">Klebsiella oxytoca</name>
    <dbReference type="NCBI Taxonomy" id="571"/>
    <lineage>
        <taxon>Bacteria</taxon>
        <taxon>Pseudomonadati</taxon>
        <taxon>Pseudomonadota</taxon>
        <taxon>Gammaproteobacteria</taxon>
        <taxon>Enterobacterales</taxon>
        <taxon>Enterobacteriaceae</taxon>
        <taxon>Klebsiella/Raoultella group</taxon>
        <taxon>Klebsiella</taxon>
    </lineage>
</organism>
<evidence type="ECO:0000313" key="4">
    <source>
        <dbReference type="Proteomes" id="UP000856143"/>
    </source>
</evidence>